<keyword evidence="4 8" id="KW-0297">G-protein coupled receptor</keyword>
<name>S4RZH4_PETMA</name>
<evidence type="ECO:0000256" key="1">
    <source>
        <dbReference type="ARBA" id="ARBA00004141"/>
    </source>
</evidence>
<feature type="transmembrane region" description="Helical" evidence="9">
    <location>
        <begin position="6"/>
        <end position="25"/>
    </location>
</feature>
<dbReference type="GO" id="GO:0005886">
    <property type="term" value="C:plasma membrane"/>
    <property type="evidence" value="ECO:0007669"/>
    <property type="project" value="TreeGrafter"/>
</dbReference>
<evidence type="ECO:0000259" key="10">
    <source>
        <dbReference type="PROSITE" id="PS50262"/>
    </source>
</evidence>
<evidence type="ECO:0000256" key="8">
    <source>
        <dbReference type="RuleBase" id="RU000688"/>
    </source>
</evidence>
<dbReference type="Pfam" id="PF00001">
    <property type="entry name" value="7tm_1"/>
    <property type="match status" value="1"/>
</dbReference>
<dbReference type="GeneTree" id="ENSGT01150000286926"/>
<dbReference type="PANTHER" id="PTHR24238:SF57">
    <property type="entry name" value="G-PROTEIN COUPLED RECEPTOR 83"/>
    <property type="match status" value="1"/>
</dbReference>
<feature type="transmembrane region" description="Helical" evidence="9">
    <location>
        <begin position="116"/>
        <end position="138"/>
    </location>
</feature>
<reference evidence="11" key="2">
    <citation type="submission" date="2025-09" db="UniProtKB">
        <authorList>
            <consortium name="Ensembl"/>
        </authorList>
    </citation>
    <scope>IDENTIFICATION</scope>
</reference>
<organism evidence="11">
    <name type="scientific">Petromyzon marinus</name>
    <name type="common">Sea lamprey</name>
    <dbReference type="NCBI Taxonomy" id="7757"/>
    <lineage>
        <taxon>Eukaryota</taxon>
        <taxon>Metazoa</taxon>
        <taxon>Chordata</taxon>
        <taxon>Craniata</taxon>
        <taxon>Vertebrata</taxon>
        <taxon>Cyclostomata</taxon>
        <taxon>Hyperoartia</taxon>
        <taxon>Petromyzontiformes</taxon>
        <taxon>Petromyzontidae</taxon>
        <taxon>Petromyzon</taxon>
    </lineage>
</organism>
<dbReference type="HOGENOM" id="CLU_009579_6_1_1"/>
<sequence length="279" mass="30884">VIIALYGLATVLALSGNAVVVWVLALGRRARTDISAFLINLALADLTMALFCLPFTFTEVLLQSWLFGALLCPLVRFAQTLSVSVSIYTLTTIGIDRYYAVCHPLHSRMTKSRGKVLIALIWAVSISISLSTTTLAVATRGPMLQLGKGKCLEVGWPSRGYQQSYTVALLLGTYLLPLLVLTLAYSSVAVRLWGRRTPGNVDHNRELHQERSKRKLCHLVFFPTIFVVVVVVVLIEIYIESDKRGDPGWLRGVQILAFNLSISSPIMKPGLQIWQHSSF</sequence>
<evidence type="ECO:0000256" key="7">
    <source>
        <dbReference type="ARBA" id="ARBA00023224"/>
    </source>
</evidence>
<dbReference type="PROSITE" id="PS00237">
    <property type="entry name" value="G_PROTEIN_RECEP_F1_1"/>
    <property type="match status" value="1"/>
</dbReference>
<keyword evidence="7 8" id="KW-0807">Transducer</keyword>
<dbReference type="Gene3D" id="1.20.1070.10">
    <property type="entry name" value="Rhodopsin 7-helix transmembrane proteins"/>
    <property type="match status" value="1"/>
</dbReference>
<feature type="transmembrane region" description="Helical" evidence="9">
    <location>
        <begin position="216"/>
        <end position="239"/>
    </location>
</feature>
<dbReference type="InterPro" id="IPR000276">
    <property type="entry name" value="GPCR_Rhodpsn"/>
</dbReference>
<evidence type="ECO:0000256" key="5">
    <source>
        <dbReference type="ARBA" id="ARBA00023136"/>
    </source>
</evidence>
<feature type="transmembrane region" description="Helical" evidence="9">
    <location>
        <begin position="77"/>
        <end position="95"/>
    </location>
</feature>
<dbReference type="PANTHER" id="PTHR24238">
    <property type="entry name" value="G-PROTEIN COUPLED RECEPTOR"/>
    <property type="match status" value="1"/>
</dbReference>
<dbReference type="GO" id="GO:0004983">
    <property type="term" value="F:neuropeptide Y receptor activity"/>
    <property type="evidence" value="ECO:0007669"/>
    <property type="project" value="InterPro"/>
</dbReference>
<dbReference type="InterPro" id="IPR001402">
    <property type="entry name" value="Prolrel_pep_rcpt"/>
</dbReference>
<dbReference type="SUPFAM" id="SSF81321">
    <property type="entry name" value="Family A G protein-coupled receptor-like"/>
    <property type="match status" value="1"/>
</dbReference>
<feature type="domain" description="G-protein coupled receptors family 1 profile" evidence="10">
    <location>
        <begin position="16"/>
        <end position="228"/>
    </location>
</feature>
<dbReference type="PRINTS" id="PR00237">
    <property type="entry name" value="GPCRRHODOPSN"/>
</dbReference>
<proteinExistence type="inferred from homology"/>
<dbReference type="OMA" id="MMITANE"/>
<evidence type="ECO:0000256" key="3">
    <source>
        <dbReference type="ARBA" id="ARBA00022989"/>
    </source>
</evidence>
<keyword evidence="6 8" id="KW-0675">Receptor</keyword>
<keyword evidence="3 9" id="KW-1133">Transmembrane helix</keyword>
<dbReference type="AlphaFoldDB" id="S4RZH4"/>
<evidence type="ECO:0000256" key="2">
    <source>
        <dbReference type="ARBA" id="ARBA00022692"/>
    </source>
</evidence>
<evidence type="ECO:0000256" key="9">
    <source>
        <dbReference type="SAM" id="Phobius"/>
    </source>
</evidence>
<feature type="transmembrane region" description="Helical" evidence="9">
    <location>
        <begin position="165"/>
        <end position="186"/>
    </location>
</feature>
<dbReference type="PRINTS" id="PR01018">
    <property type="entry name" value="PRPRECEPTOR"/>
</dbReference>
<feature type="transmembrane region" description="Helical" evidence="9">
    <location>
        <begin position="37"/>
        <end position="57"/>
    </location>
</feature>
<dbReference type="STRING" id="7757.ENSPMAP00000010615"/>
<dbReference type="InterPro" id="IPR017452">
    <property type="entry name" value="GPCR_Rhodpsn_7TM"/>
</dbReference>
<protein>
    <recommendedName>
        <fullName evidence="10">G-protein coupled receptors family 1 profile domain-containing protein</fullName>
    </recommendedName>
</protein>
<accession>S4RZH4</accession>
<dbReference type="Ensembl" id="ENSPMAT00000010661.1">
    <property type="protein sequence ID" value="ENSPMAP00000010615.1"/>
    <property type="gene ID" value="ENSPMAG00000009652.1"/>
</dbReference>
<evidence type="ECO:0000256" key="4">
    <source>
        <dbReference type="ARBA" id="ARBA00023040"/>
    </source>
</evidence>
<comment type="similarity">
    <text evidence="8">Belongs to the G-protein coupled receptor 1 family.</text>
</comment>
<comment type="subcellular location">
    <subcellularLocation>
        <location evidence="1">Membrane</location>
        <topology evidence="1">Multi-pass membrane protein</topology>
    </subcellularLocation>
</comment>
<dbReference type="PROSITE" id="PS50262">
    <property type="entry name" value="G_PROTEIN_RECEP_F1_2"/>
    <property type="match status" value="1"/>
</dbReference>
<evidence type="ECO:0000256" key="6">
    <source>
        <dbReference type="ARBA" id="ARBA00023170"/>
    </source>
</evidence>
<keyword evidence="5 9" id="KW-0472">Membrane</keyword>
<keyword evidence="2 8" id="KW-0812">Transmembrane</keyword>
<evidence type="ECO:0000313" key="11">
    <source>
        <dbReference type="Ensembl" id="ENSPMAP00000010615.1"/>
    </source>
</evidence>
<reference evidence="11" key="1">
    <citation type="submission" date="2025-08" db="UniProtKB">
        <authorList>
            <consortium name="Ensembl"/>
        </authorList>
    </citation>
    <scope>IDENTIFICATION</scope>
</reference>